<proteinExistence type="predicted"/>
<dbReference type="GO" id="GO:0034066">
    <property type="term" value="C:Ric1-Rgp1 guanyl-nucleotide exchange factor complex"/>
    <property type="evidence" value="ECO:0007669"/>
    <property type="project" value="InterPro"/>
</dbReference>
<feature type="compositionally biased region" description="Basic and acidic residues" evidence="4">
    <location>
        <begin position="1355"/>
        <end position="1372"/>
    </location>
</feature>
<dbReference type="EMBL" id="JAIWYP010000016">
    <property type="protein sequence ID" value="KAH3695914.1"/>
    <property type="molecule type" value="Genomic_DNA"/>
</dbReference>
<keyword evidence="2" id="KW-0472">Membrane</keyword>
<dbReference type="PANTHER" id="PTHR22746">
    <property type="entry name" value="RAB6A-GEF COMPLEX PARTNER PROTEIN 1"/>
    <property type="match status" value="1"/>
</dbReference>
<dbReference type="GO" id="GO:0005829">
    <property type="term" value="C:cytosol"/>
    <property type="evidence" value="ECO:0007669"/>
    <property type="project" value="TreeGrafter"/>
</dbReference>
<gene>
    <name evidence="6" type="ORF">DPMN_083372</name>
</gene>
<evidence type="ECO:0000256" key="4">
    <source>
        <dbReference type="SAM" id="MobiDB-lite"/>
    </source>
</evidence>
<evidence type="ECO:0000313" key="7">
    <source>
        <dbReference type="Proteomes" id="UP000828390"/>
    </source>
</evidence>
<comment type="caution">
    <text evidence="6">The sequence shown here is derived from an EMBL/GenBank/DDBJ whole genome shotgun (WGS) entry which is preliminary data.</text>
</comment>
<evidence type="ECO:0000256" key="3">
    <source>
        <dbReference type="ARBA" id="ARBA00029879"/>
    </source>
</evidence>
<dbReference type="SUPFAM" id="SSF50978">
    <property type="entry name" value="WD40 repeat-like"/>
    <property type="match status" value="1"/>
</dbReference>
<dbReference type="InterPro" id="IPR040096">
    <property type="entry name" value="Ric1"/>
</dbReference>
<feature type="region of interest" description="Disordered" evidence="4">
    <location>
        <begin position="1331"/>
        <end position="1379"/>
    </location>
</feature>
<name>A0A9D3YCQ1_DREPO</name>
<evidence type="ECO:0000256" key="2">
    <source>
        <dbReference type="ARBA" id="ARBA00023136"/>
    </source>
</evidence>
<reference evidence="6" key="1">
    <citation type="journal article" date="2019" name="bioRxiv">
        <title>The Genome of the Zebra Mussel, Dreissena polymorpha: A Resource for Invasive Species Research.</title>
        <authorList>
            <person name="McCartney M.A."/>
            <person name="Auch B."/>
            <person name="Kono T."/>
            <person name="Mallez S."/>
            <person name="Zhang Y."/>
            <person name="Obille A."/>
            <person name="Becker A."/>
            <person name="Abrahante J.E."/>
            <person name="Garbe J."/>
            <person name="Badalamenti J.P."/>
            <person name="Herman A."/>
            <person name="Mangelson H."/>
            <person name="Liachko I."/>
            <person name="Sullivan S."/>
            <person name="Sone E.D."/>
            <person name="Koren S."/>
            <person name="Silverstein K.A.T."/>
            <person name="Beckman K.B."/>
            <person name="Gohl D.M."/>
        </authorList>
    </citation>
    <scope>NUCLEOTIDE SEQUENCE</scope>
    <source>
        <strain evidence="6">Duluth1</strain>
        <tissue evidence="6">Whole animal</tissue>
    </source>
</reference>
<keyword evidence="7" id="KW-1185">Reference proteome</keyword>
<dbReference type="GO" id="GO:0042147">
    <property type="term" value="P:retrograde transport, endosome to Golgi"/>
    <property type="evidence" value="ECO:0007669"/>
    <property type="project" value="TreeGrafter"/>
</dbReference>
<evidence type="ECO:0000313" key="6">
    <source>
        <dbReference type="EMBL" id="KAH3695914.1"/>
    </source>
</evidence>
<dbReference type="GO" id="GO:0000139">
    <property type="term" value="C:Golgi membrane"/>
    <property type="evidence" value="ECO:0007669"/>
    <property type="project" value="TreeGrafter"/>
</dbReference>
<protein>
    <recommendedName>
        <fullName evidence="3">Protein RIC1 homolog</fullName>
    </recommendedName>
</protein>
<evidence type="ECO:0000256" key="1">
    <source>
        <dbReference type="ARBA" id="ARBA00004370"/>
    </source>
</evidence>
<sequence>MLFAVLYDEKISIWYCKPSVEIASYTQSTSGLGTFGSYIKAEWKPDSTALAVMTSKGYIALFKVDLDISVPNHHCLYVTSEGKSQTPRREANGMLDGETVPAIKLTLQSYVHLTGTITCCLCIREDLAVATADGSLTRLRWTGQKNEKASFHLQDLAVATDFLQSRGHKLTSEDGYVAQMEYSPIIGGYCMVLTSGKAVLLMSSSIREERETVGVWAAEMKDAVCLAVNHRYRLIAYGCQSSCGVVYTLNEVEGTLQATHRLQVTCKNFPEMNHTVGPVACLKWTPDGTALAMVWQQGGFSLWSVFGSLLICTVGGDFCVTKEYPKLFPPSVKSMEWGLEGYHLWMIGTQSTAEETSQFENVNQSHLIQLQFVKSSLTVNPCMTNHEHVFLQGEDKLYLNTGDITSRSSQYTGLESNILVGSKLWQIIPISHSYLANNWPIRYTCIDKGGQCVAVAGKTGLAHYALFNRKWKLFGNETQERDMVVSGGMAWWKDFICVACYNIIGQRDEIRCYTRGTKLDNTFANIQKVPSQVLLLNIFKDTLLLFCVDSHVMVFTLERKNTQPNATLELCKVQEVPLNSYIPHPVCVSGVLLTSLKMDIGPLAGQHKAAQSPKETESLLVNVAGKLLVFQRDRSGPQILEKSAPHKQKQLPFSSPSVVATNVENMWTTGRTNHCKLQLTEALWLSCGAHGMKVWLPLFPRNDSQAHNFMSKRIMLPFRVDIYPLVVLFEEAVILGVASDSLTFKYSSTPTQTCLHSATNLHDIPYCSLERTSQIYLHHILKQLLKRNLGVQALELARCCSELSYFPHVLELLLHEVLETEATSKEPIPDPLLPRVVAFIEEFPESLQTFVHCARKTEVALWPHLFQTVGNPKDLFEECLINGRLETAASYLIILQNLEKPIASRQHGTLLLDSAVENKHWDLAQDIVRFLKSIDPRDADTSLPLAFHPISPTTYASNASVLPIERESFNFSSVSNVSRLRSASVTAEPVVREVSVENMKRKLTHTVSDNQMSLRKMPVGKQPSITESSTDQAHIDTILCRHARRLLSTNRIRDLGYFAANIRDFGFVAWLKKERLRGAKVTDFVSAMRDLHHQFEWPLPILSFSAFQNLKRKAFSSSSLASLTLFDMDINQGTCLSATTLVPQHVGMGTSQNTLHKVDSFLSNGNSDEIILKPQNLRTEDSSLATLEISDSSSQFGDFDMLGESSSSLDSLSPELELLSQEIISKGPLQSENELRYLFQIMLEAECLEWAILIAMVLRDSLGVIRAVNTASMVDTPLEVVGRMREGLSYLELWSDTECVGYKPFLHAIRGQIQILNKIAEDAPPALKLVTDLDTTPGSVEEGNLSPSAMTMRGEPADSPHDSPTEKLDPPKQNECAVS</sequence>
<dbReference type="Gene3D" id="2.130.10.10">
    <property type="entry name" value="YVTN repeat-like/Quinoprotein amine dehydrogenase"/>
    <property type="match status" value="1"/>
</dbReference>
<evidence type="ECO:0000259" key="5">
    <source>
        <dbReference type="Pfam" id="PF07064"/>
    </source>
</evidence>
<dbReference type="InterPro" id="IPR036322">
    <property type="entry name" value="WD40_repeat_dom_sf"/>
</dbReference>
<dbReference type="Pfam" id="PF25440">
    <property type="entry name" value="Beta-prop_RIC1_2nd"/>
    <property type="match status" value="1"/>
</dbReference>
<dbReference type="PANTHER" id="PTHR22746:SF10">
    <property type="entry name" value="GUANINE NUCLEOTIDE EXCHANGE FACTOR SUBUNIT RIC1"/>
    <property type="match status" value="1"/>
</dbReference>
<organism evidence="6 7">
    <name type="scientific">Dreissena polymorpha</name>
    <name type="common">Zebra mussel</name>
    <name type="synonym">Mytilus polymorpha</name>
    <dbReference type="NCBI Taxonomy" id="45954"/>
    <lineage>
        <taxon>Eukaryota</taxon>
        <taxon>Metazoa</taxon>
        <taxon>Spiralia</taxon>
        <taxon>Lophotrochozoa</taxon>
        <taxon>Mollusca</taxon>
        <taxon>Bivalvia</taxon>
        <taxon>Autobranchia</taxon>
        <taxon>Heteroconchia</taxon>
        <taxon>Euheterodonta</taxon>
        <taxon>Imparidentia</taxon>
        <taxon>Neoheterodontei</taxon>
        <taxon>Myida</taxon>
        <taxon>Dreissenoidea</taxon>
        <taxon>Dreissenidae</taxon>
        <taxon>Dreissena</taxon>
    </lineage>
</organism>
<dbReference type="Pfam" id="PF07064">
    <property type="entry name" value="RIC1"/>
    <property type="match status" value="1"/>
</dbReference>
<dbReference type="InterPro" id="IPR009771">
    <property type="entry name" value="RIC1_C"/>
</dbReference>
<dbReference type="Proteomes" id="UP000828390">
    <property type="component" value="Unassembled WGS sequence"/>
</dbReference>
<accession>A0A9D3YCQ1</accession>
<dbReference type="GO" id="GO:0006886">
    <property type="term" value="P:intracellular protein transport"/>
    <property type="evidence" value="ECO:0007669"/>
    <property type="project" value="InterPro"/>
</dbReference>
<feature type="domain" description="RIC1 C-terminal alpha solenoid region" evidence="5">
    <location>
        <begin position="778"/>
        <end position="940"/>
    </location>
</feature>
<reference evidence="6" key="2">
    <citation type="submission" date="2020-11" db="EMBL/GenBank/DDBJ databases">
        <authorList>
            <person name="McCartney M.A."/>
            <person name="Auch B."/>
            <person name="Kono T."/>
            <person name="Mallez S."/>
            <person name="Becker A."/>
            <person name="Gohl D.M."/>
            <person name="Silverstein K.A.T."/>
            <person name="Koren S."/>
            <person name="Bechman K.B."/>
            <person name="Herman A."/>
            <person name="Abrahante J.E."/>
            <person name="Garbe J."/>
        </authorList>
    </citation>
    <scope>NUCLEOTIDE SEQUENCE</scope>
    <source>
        <strain evidence="6">Duluth1</strain>
        <tissue evidence="6">Whole animal</tissue>
    </source>
</reference>
<comment type="subcellular location">
    <subcellularLocation>
        <location evidence="1">Membrane</location>
    </subcellularLocation>
</comment>
<dbReference type="InterPro" id="IPR015943">
    <property type="entry name" value="WD40/YVTN_repeat-like_dom_sf"/>
</dbReference>